<reference evidence="1" key="1">
    <citation type="submission" date="2022-03" db="EMBL/GenBank/DDBJ databases">
        <authorList>
            <person name="Tunstrom K."/>
        </authorList>
    </citation>
    <scope>NUCLEOTIDE SEQUENCE</scope>
</reference>
<sequence>MSELSSEADSCLPALRKRLLAELLRKHVEHSAQTPAALIVKNNIYSTSANQHDFLKDKRSTGIWYIHLDGNDRRLVDDRAPRDDAAPPDRVALRITHTALNASQWNSDTQG</sequence>
<keyword evidence="2" id="KW-1185">Reference proteome</keyword>
<name>A0AAU9VDV4_EUPED</name>
<dbReference type="AlphaFoldDB" id="A0AAU9VDV4"/>
<dbReference type="EMBL" id="CAKOGL010000031">
    <property type="protein sequence ID" value="CAH2108409.1"/>
    <property type="molecule type" value="Genomic_DNA"/>
</dbReference>
<evidence type="ECO:0000313" key="1">
    <source>
        <dbReference type="EMBL" id="CAH2108409.1"/>
    </source>
</evidence>
<evidence type="ECO:0000313" key="2">
    <source>
        <dbReference type="Proteomes" id="UP001153954"/>
    </source>
</evidence>
<organism evidence="1 2">
    <name type="scientific">Euphydryas editha</name>
    <name type="common">Edith's checkerspot</name>
    <dbReference type="NCBI Taxonomy" id="104508"/>
    <lineage>
        <taxon>Eukaryota</taxon>
        <taxon>Metazoa</taxon>
        <taxon>Ecdysozoa</taxon>
        <taxon>Arthropoda</taxon>
        <taxon>Hexapoda</taxon>
        <taxon>Insecta</taxon>
        <taxon>Pterygota</taxon>
        <taxon>Neoptera</taxon>
        <taxon>Endopterygota</taxon>
        <taxon>Lepidoptera</taxon>
        <taxon>Glossata</taxon>
        <taxon>Ditrysia</taxon>
        <taxon>Papilionoidea</taxon>
        <taxon>Nymphalidae</taxon>
        <taxon>Nymphalinae</taxon>
        <taxon>Euphydryas</taxon>
    </lineage>
</organism>
<comment type="caution">
    <text evidence="1">The sequence shown here is derived from an EMBL/GenBank/DDBJ whole genome shotgun (WGS) entry which is preliminary data.</text>
</comment>
<dbReference type="Proteomes" id="UP001153954">
    <property type="component" value="Unassembled WGS sequence"/>
</dbReference>
<proteinExistence type="predicted"/>
<accession>A0AAU9VDV4</accession>
<protein>
    <submittedName>
        <fullName evidence="1">Uncharacterized protein</fullName>
    </submittedName>
</protein>
<gene>
    <name evidence="1" type="ORF">EEDITHA_LOCUS22349</name>
</gene>